<reference evidence="5 6" key="1">
    <citation type="submission" date="2024-10" db="EMBL/GenBank/DDBJ databases">
        <authorList>
            <person name="Topkara A.R."/>
            <person name="Saygin H."/>
        </authorList>
    </citation>
    <scope>NUCLEOTIDE SEQUENCE [LARGE SCALE GENOMIC DNA]</scope>
    <source>
        <strain evidence="5 6">M3C6</strain>
    </source>
</reference>
<keyword evidence="1" id="KW-0805">Transcription regulation</keyword>
<dbReference type="EMBL" id="JBICRM010000005">
    <property type="protein sequence ID" value="MFG1703734.1"/>
    <property type="molecule type" value="Genomic_DNA"/>
</dbReference>
<feature type="domain" description="Putative zinc-finger" evidence="4">
    <location>
        <begin position="7"/>
        <end position="41"/>
    </location>
</feature>
<keyword evidence="3" id="KW-0472">Membrane</keyword>
<evidence type="ECO:0000256" key="1">
    <source>
        <dbReference type="ARBA" id="ARBA00023015"/>
    </source>
</evidence>
<keyword evidence="2" id="KW-0804">Transcription</keyword>
<evidence type="ECO:0000256" key="2">
    <source>
        <dbReference type="ARBA" id="ARBA00023163"/>
    </source>
</evidence>
<dbReference type="InterPro" id="IPR041916">
    <property type="entry name" value="Anti_sigma_zinc_sf"/>
</dbReference>
<dbReference type="Proteomes" id="UP001603978">
    <property type="component" value="Unassembled WGS sequence"/>
</dbReference>
<evidence type="ECO:0000256" key="3">
    <source>
        <dbReference type="SAM" id="Phobius"/>
    </source>
</evidence>
<evidence type="ECO:0000313" key="5">
    <source>
        <dbReference type="EMBL" id="MFG1703734.1"/>
    </source>
</evidence>
<dbReference type="InterPro" id="IPR027383">
    <property type="entry name" value="Znf_put"/>
</dbReference>
<protein>
    <submittedName>
        <fullName evidence="5">Anti-sigma factor family protein</fullName>
    </submittedName>
</protein>
<keyword evidence="6" id="KW-1185">Reference proteome</keyword>
<dbReference type="Gene3D" id="1.10.10.1320">
    <property type="entry name" value="Anti-sigma factor, zinc-finger domain"/>
    <property type="match status" value="1"/>
</dbReference>
<dbReference type="Pfam" id="PF13490">
    <property type="entry name" value="zf-HC2"/>
    <property type="match status" value="1"/>
</dbReference>
<accession>A0ABW7AC67</accession>
<dbReference type="RefSeq" id="WP_393164406.1">
    <property type="nucleotide sequence ID" value="NZ_JBICRM010000005.1"/>
</dbReference>
<sequence>MAEPSGCGRAREAIPELAAGALSGEERAVALQHLTDCPACRRELEEATRMVDALTSIAPAEEPPPAFESRVLARIAEVRKPSLLRRLTPYLVTVVVVSVLAGGIVWRATEADRRLAAGYRATLQVADGRYLTAAGLYSGREVAGHVFAYQGSPSWLVFTMKQEGGPYQAVLIGIDGSTVDLGRFTLSGRQRSWSNTVEQPIGQIAEIHLRRPNSPDMVARFRR</sequence>
<gene>
    <name evidence="5" type="ORF">ACFLIM_11110</name>
</gene>
<comment type="caution">
    <text evidence="5">The sequence shown here is derived from an EMBL/GenBank/DDBJ whole genome shotgun (WGS) entry which is preliminary data.</text>
</comment>
<keyword evidence="3" id="KW-1133">Transmembrane helix</keyword>
<name>A0ABW7AC67_9ACTN</name>
<evidence type="ECO:0000259" key="4">
    <source>
        <dbReference type="Pfam" id="PF13490"/>
    </source>
</evidence>
<proteinExistence type="predicted"/>
<keyword evidence="3" id="KW-0812">Transmembrane</keyword>
<evidence type="ECO:0000313" key="6">
    <source>
        <dbReference type="Proteomes" id="UP001603978"/>
    </source>
</evidence>
<feature type="transmembrane region" description="Helical" evidence="3">
    <location>
        <begin position="87"/>
        <end position="106"/>
    </location>
</feature>
<organism evidence="5 6">
    <name type="scientific">Nonomuraea marmarensis</name>
    <dbReference type="NCBI Taxonomy" id="3351344"/>
    <lineage>
        <taxon>Bacteria</taxon>
        <taxon>Bacillati</taxon>
        <taxon>Actinomycetota</taxon>
        <taxon>Actinomycetes</taxon>
        <taxon>Streptosporangiales</taxon>
        <taxon>Streptosporangiaceae</taxon>
        <taxon>Nonomuraea</taxon>
    </lineage>
</organism>